<keyword evidence="3" id="KW-1185">Reference proteome</keyword>
<comment type="caution">
    <text evidence="2">The sequence shown here is derived from an EMBL/GenBank/DDBJ whole genome shotgun (WGS) entry which is preliminary data.</text>
</comment>
<keyword evidence="1" id="KW-1133">Transmembrane helix</keyword>
<accession>A0ABW0ZAW2</accession>
<evidence type="ECO:0000313" key="2">
    <source>
        <dbReference type="EMBL" id="MFC5727288.1"/>
    </source>
</evidence>
<sequence>MADGREVAAWIGAIGLCCVLVSPGFRVPRGVPVALTGLVAAYEAALVGRFDEAQWAILLGTGLMAILAISVLGFNDEADRRRTWGEPRRVLPVEPGPLVGWPNLRSRRRRHLVDAGGFVAVGLLCAAYGLHQGDA</sequence>
<gene>
    <name evidence="2" type="ORF">ACFPQB_00045</name>
</gene>
<dbReference type="EMBL" id="JBHSNS010000001">
    <property type="protein sequence ID" value="MFC5727288.1"/>
    <property type="molecule type" value="Genomic_DNA"/>
</dbReference>
<name>A0ABW0ZAW2_9ACTN</name>
<dbReference type="Proteomes" id="UP001596072">
    <property type="component" value="Unassembled WGS sequence"/>
</dbReference>
<evidence type="ECO:0000313" key="3">
    <source>
        <dbReference type="Proteomes" id="UP001596072"/>
    </source>
</evidence>
<reference evidence="3" key="1">
    <citation type="journal article" date="2019" name="Int. J. Syst. Evol. Microbiol.">
        <title>The Global Catalogue of Microorganisms (GCM) 10K type strain sequencing project: providing services to taxonomists for standard genome sequencing and annotation.</title>
        <authorList>
            <consortium name="The Broad Institute Genomics Platform"/>
            <consortium name="The Broad Institute Genome Sequencing Center for Infectious Disease"/>
            <person name="Wu L."/>
            <person name="Ma J."/>
        </authorList>
    </citation>
    <scope>NUCLEOTIDE SEQUENCE [LARGE SCALE GENOMIC DNA]</scope>
    <source>
        <strain evidence="3">YIM 94188</strain>
    </source>
</reference>
<protein>
    <submittedName>
        <fullName evidence="2">Uncharacterized protein</fullName>
    </submittedName>
</protein>
<dbReference type="RefSeq" id="WP_136435868.1">
    <property type="nucleotide sequence ID" value="NZ_JBHSNS010000001.1"/>
</dbReference>
<feature type="transmembrane region" description="Helical" evidence="1">
    <location>
        <begin position="7"/>
        <end position="25"/>
    </location>
</feature>
<evidence type="ECO:0000256" key="1">
    <source>
        <dbReference type="SAM" id="Phobius"/>
    </source>
</evidence>
<feature type="transmembrane region" description="Helical" evidence="1">
    <location>
        <begin position="112"/>
        <end position="130"/>
    </location>
</feature>
<feature type="transmembrane region" description="Helical" evidence="1">
    <location>
        <begin position="55"/>
        <end position="74"/>
    </location>
</feature>
<proteinExistence type="predicted"/>
<keyword evidence="1" id="KW-0812">Transmembrane</keyword>
<keyword evidence="1" id="KW-0472">Membrane</keyword>
<organism evidence="2 3">
    <name type="scientific">Nocardioides vastitatis</name>
    <dbReference type="NCBI Taxonomy" id="2568655"/>
    <lineage>
        <taxon>Bacteria</taxon>
        <taxon>Bacillati</taxon>
        <taxon>Actinomycetota</taxon>
        <taxon>Actinomycetes</taxon>
        <taxon>Propionibacteriales</taxon>
        <taxon>Nocardioidaceae</taxon>
        <taxon>Nocardioides</taxon>
    </lineage>
</organism>